<dbReference type="PANTHER" id="PTHR18901:SF44">
    <property type="entry name" value="OS01G0757900 PROTEIN"/>
    <property type="match status" value="1"/>
</dbReference>
<dbReference type="Pfam" id="PF01687">
    <property type="entry name" value="Flavokinase"/>
    <property type="match status" value="1"/>
</dbReference>
<protein>
    <recommendedName>
        <fullName evidence="2">riboflavin kinase</fullName>
        <ecNumber evidence="2">2.7.1.26</ecNumber>
    </recommendedName>
</protein>
<dbReference type="InterPro" id="IPR023214">
    <property type="entry name" value="HAD_sf"/>
</dbReference>
<dbReference type="GO" id="GO:0005524">
    <property type="term" value="F:ATP binding"/>
    <property type="evidence" value="ECO:0007669"/>
    <property type="project" value="UniProtKB-KW"/>
</dbReference>
<evidence type="ECO:0000256" key="4">
    <source>
        <dbReference type="ARBA" id="ARBA00022643"/>
    </source>
</evidence>
<gene>
    <name evidence="9" type="ORF">PVL29_015171</name>
</gene>
<dbReference type="Gene3D" id="2.40.30.30">
    <property type="entry name" value="Riboflavin kinase-like"/>
    <property type="match status" value="1"/>
</dbReference>
<dbReference type="InterPro" id="IPR036412">
    <property type="entry name" value="HAD-like_sf"/>
</dbReference>
<evidence type="ECO:0000313" key="9">
    <source>
        <dbReference type="EMBL" id="KAJ9686151.1"/>
    </source>
</evidence>
<dbReference type="Gene3D" id="3.40.50.1000">
    <property type="entry name" value="HAD superfamily/HAD-like"/>
    <property type="match status" value="1"/>
</dbReference>
<dbReference type="InterPro" id="IPR041492">
    <property type="entry name" value="HAD_2"/>
</dbReference>
<dbReference type="GO" id="GO:0009231">
    <property type="term" value="P:riboflavin biosynthetic process"/>
    <property type="evidence" value="ECO:0007669"/>
    <property type="project" value="InterPro"/>
</dbReference>
<dbReference type="AlphaFoldDB" id="A0AA38ZBV4"/>
<proteinExistence type="predicted"/>
<dbReference type="PRINTS" id="PR00413">
    <property type="entry name" value="HADHALOGNASE"/>
</dbReference>
<sequence>MNGCCEPQCDVASRIQAVIFDLDGTLLDTEKFTMSTLKEFLENHGKVLDRENEDKRLGMGPQESAIDVIKEYDLPMTPQQFFDEIIPIYKEKWPKAKPLPGANRLISHLHKHGVPFALASNSKTAGVEGKISYHEGWKEQFSVILGSDQVKSGKPSPDLFLEAAKRMGVDAAHCLVIEDSLVGVRAANAAGMKVVAVPPHSEADYASFADSVLHSLLEFQPELWDLPPFEDWVGSALPIEPIYASELFSNGFLCEVEDDEPSGFPDQVWGLYFGWAKLNTHKVFKVLVGVGRGHCTCTAKRKIKPWIIDDGKDHIADQHMQLSLVGFIRGLNNNETLMGLEVVEEEKSIARASLDLPMFLHHTRAPLFP</sequence>
<reference evidence="9 10" key="1">
    <citation type="journal article" date="2023" name="BMC Biotechnol.">
        <title>Vitis rotundifolia cv Carlos genome sequencing.</title>
        <authorList>
            <person name="Huff M."/>
            <person name="Hulse-Kemp A."/>
            <person name="Scheffler B."/>
            <person name="Youngblood R."/>
            <person name="Simpson S."/>
            <person name="Babiker E."/>
            <person name="Staton M."/>
        </authorList>
    </citation>
    <scope>NUCLEOTIDE SEQUENCE [LARGE SCALE GENOMIC DNA]</scope>
    <source>
        <tissue evidence="9">Leaf</tissue>
    </source>
</reference>
<dbReference type="GO" id="GO:0008531">
    <property type="term" value="F:riboflavin kinase activity"/>
    <property type="evidence" value="ECO:0007669"/>
    <property type="project" value="UniProtKB-EC"/>
</dbReference>
<keyword evidence="3" id="KW-0285">Flavoprotein</keyword>
<name>A0AA38ZBV4_VITRO</name>
<evidence type="ECO:0000256" key="2">
    <source>
        <dbReference type="ARBA" id="ARBA00012105"/>
    </source>
</evidence>
<dbReference type="EC" id="2.7.1.26" evidence="2"/>
<dbReference type="InterPro" id="IPR006439">
    <property type="entry name" value="HAD-SF_hydro_IA"/>
</dbReference>
<dbReference type="InterPro" id="IPR023198">
    <property type="entry name" value="PGP-like_dom2"/>
</dbReference>
<evidence type="ECO:0000313" key="10">
    <source>
        <dbReference type="Proteomes" id="UP001168098"/>
    </source>
</evidence>
<dbReference type="EMBL" id="JARBHA010000012">
    <property type="protein sequence ID" value="KAJ9686151.1"/>
    <property type="molecule type" value="Genomic_DNA"/>
</dbReference>
<dbReference type="Proteomes" id="UP001168098">
    <property type="component" value="Unassembled WGS sequence"/>
</dbReference>
<dbReference type="SUPFAM" id="SSF56784">
    <property type="entry name" value="HAD-like"/>
    <property type="match status" value="1"/>
</dbReference>
<evidence type="ECO:0000256" key="6">
    <source>
        <dbReference type="ARBA" id="ARBA00022741"/>
    </source>
</evidence>
<dbReference type="NCBIfam" id="TIGR01509">
    <property type="entry name" value="HAD-SF-IA-v3"/>
    <property type="match status" value="1"/>
</dbReference>
<dbReference type="Pfam" id="PF13419">
    <property type="entry name" value="HAD_2"/>
    <property type="match status" value="1"/>
</dbReference>
<comment type="pathway">
    <text evidence="1">Cofactor biosynthesis; FMN biosynthesis; FMN from riboflavin (ATP route): step 1/1.</text>
</comment>
<keyword evidence="7" id="KW-0067">ATP-binding</keyword>
<dbReference type="FunFam" id="3.40.50.1000:FF:000119">
    <property type="entry name" value="Bifunctional riboflavin kinase/FMN phosphatase"/>
    <property type="match status" value="1"/>
</dbReference>
<dbReference type="PANTHER" id="PTHR18901">
    <property type="entry name" value="2-DEOXYGLUCOSE-6-PHOSPHATE PHOSPHATASE 2"/>
    <property type="match status" value="1"/>
</dbReference>
<evidence type="ECO:0000256" key="1">
    <source>
        <dbReference type="ARBA" id="ARBA00005201"/>
    </source>
</evidence>
<keyword evidence="5" id="KW-0808">Transferase</keyword>
<dbReference type="FunFam" id="1.10.150.240:FF:000001">
    <property type="entry name" value="Haloacid dehalogenase-like hydrolase domain"/>
    <property type="match status" value="1"/>
</dbReference>
<dbReference type="GO" id="GO:0043136">
    <property type="term" value="F:sn-glycerol 3-phosphatase activity"/>
    <property type="evidence" value="ECO:0007669"/>
    <property type="project" value="TreeGrafter"/>
</dbReference>
<dbReference type="InterPro" id="IPR015865">
    <property type="entry name" value="Riboflavin_kinase_bac/euk"/>
</dbReference>
<feature type="domain" description="Riboflavin kinase" evidence="8">
    <location>
        <begin position="270"/>
        <end position="334"/>
    </location>
</feature>
<keyword evidence="10" id="KW-1185">Reference proteome</keyword>
<organism evidence="9 10">
    <name type="scientific">Vitis rotundifolia</name>
    <name type="common">Muscadine grape</name>
    <dbReference type="NCBI Taxonomy" id="103349"/>
    <lineage>
        <taxon>Eukaryota</taxon>
        <taxon>Viridiplantae</taxon>
        <taxon>Streptophyta</taxon>
        <taxon>Embryophyta</taxon>
        <taxon>Tracheophyta</taxon>
        <taxon>Spermatophyta</taxon>
        <taxon>Magnoliopsida</taxon>
        <taxon>eudicotyledons</taxon>
        <taxon>Gunneridae</taxon>
        <taxon>Pentapetalae</taxon>
        <taxon>rosids</taxon>
        <taxon>Vitales</taxon>
        <taxon>Vitaceae</taxon>
        <taxon>Viteae</taxon>
        <taxon>Vitis</taxon>
    </lineage>
</organism>
<evidence type="ECO:0000256" key="5">
    <source>
        <dbReference type="ARBA" id="ARBA00022679"/>
    </source>
</evidence>
<accession>A0AA38ZBV4</accession>
<evidence type="ECO:0000259" key="8">
    <source>
        <dbReference type="Pfam" id="PF01687"/>
    </source>
</evidence>
<evidence type="ECO:0000256" key="7">
    <source>
        <dbReference type="ARBA" id="ARBA00022840"/>
    </source>
</evidence>
<keyword evidence="6" id="KW-0547">Nucleotide-binding</keyword>
<dbReference type="SFLD" id="SFLDS00003">
    <property type="entry name" value="Haloacid_Dehalogenase"/>
    <property type="match status" value="1"/>
</dbReference>
<dbReference type="SFLD" id="SFLDG01135">
    <property type="entry name" value="C1.5.6:_HAD__Beta-PGM__Phospha"/>
    <property type="match status" value="1"/>
</dbReference>
<evidence type="ECO:0000256" key="3">
    <source>
        <dbReference type="ARBA" id="ARBA00022630"/>
    </source>
</evidence>
<dbReference type="Gene3D" id="1.10.150.240">
    <property type="entry name" value="Putative phosphatase, domain 2"/>
    <property type="match status" value="1"/>
</dbReference>
<comment type="caution">
    <text evidence="9">The sequence shown here is derived from an EMBL/GenBank/DDBJ whole genome shotgun (WGS) entry which is preliminary data.</text>
</comment>
<dbReference type="SFLD" id="SFLDG01129">
    <property type="entry name" value="C1.5:_HAD__Beta-PGM__Phosphata"/>
    <property type="match status" value="1"/>
</dbReference>
<dbReference type="SUPFAM" id="SSF82114">
    <property type="entry name" value="Riboflavin kinase-like"/>
    <property type="match status" value="1"/>
</dbReference>
<keyword evidence="4" id="KW-0288">FMN</keyword>
<dbReference type="GO" id="GO:0006114">
    <property type="term" value="P:glycerol biosynthetic process"/>
    <property type="evidence" value="ECO:0007669"/>
    <property type="project" value="TreeGrafter"/>
</dbReference>
<dbReference type="InterPro" id="IPR023465">
    <property type="entry name" value="Riboflavin_kinase_dom_sf"/>
</dbReference>